<keyword evidence="3" id="KW-1185">Reference proteome</keyword>
<evidence type="ECO:0008006" key="4">
    <source>
        <dbReference type="Google" id="ProtNLM"/>
    </source>
</evidence>
<protein>
    <recommendedName>
        <fullName evidence="4">Transposase</fullName>
    </recommendedName>
</protein>
<proteinExistence type="predicted"/>
<evidence type="ECO:0000313" key="3">
    <source>
        <dbReference type="Proteomes" id="UP000643279"/>
    </source>
</evidence>
<sequence>MEDEALADIADRLYAGSLDDFVAARAAAAKELARQDKDLAAAVRGLPKPSVAAWAINMLARHRQDVLAGLGELGSRMRAAQDSLDAPALRELGRERRIMLADAVDTAKSVAREQGRSISDAMASDVEESLRALTADEGAASAVGSGRLLKVVSADGVNDVDLDGVVALPGLLPATPSVRPLTAPPHDLKPGASKTPGPRSIGPKSTTPGAATARTRTTAEDSSEPKPTKPRLEAVRQGPRLASPPALERARAALAEARAAEEEALRLAGELQEQEERMRAEIAELQQQAVELRTRLSATEESLDRSRKRLAATSAEAKQAVRAPGKAGRTAMLAQERVLRLGNN</sequence>
<comment type="caution">
    <text evidence="2">The sequence shown here is derived from an EMBL/GenBank/DDBJ whole genome shotgun (WGS) entry which is preliminary data.</text>
</comment>
<feature type="region of interest" description="Disordered" evidence="1">
    <location>
        <begin position="175"/>
        <end position="246"/>
    </location>
</feature>
<feature type="compositionally biased region" description="Basic and acidic residues" evidence="1">
    <location>
        <begin position="217"/>
        <end position="234"/>
    </location>
</feature>
<evidence type="ECO:0000313" key="2">
    <source>
        <dbReference type="EMBL" id="GGH97208.1"/>
    </source>
</evidence>
<name>A0ABQ2AW66_9MICC</name>
<organism evidence="2 3">
    <name type="scientific">Arthrobacter liuii</name>
    <dbReference type="NCBI Taxonomy" id="1476996"/>
    <lineage>
        <taxon>Bacteria</taxon>
        <taxon>Bacillati</taxon>
        <taxon>Actinomycetota</taxon>
        <taxon>Actinomycetes</taxon>
        <taxon>Micrococcales</taxon>
        <taxon>Micrococcaceae</taxon>
        <taxon>Arthrobacter</taxon>
    </lineage>
</organism>
<dbReference type="Proteomes" id="UP000643279">
    <property type="component" value="Unassembled WGS sequence"/>
</dbReference>
<dbReference type="EMBL" id="BMFW01000012">
    <property type="protein sequence ID" value="GGH97208.1"/>
    <property type="molecule type" value="Genomic_DNA"/>
</dbReference>
<gene>
    <name evidence="2" type="ORF">GCM10007170_26880</name>
</gene>
<accession>A0ABQ2AW66</accession>
<dbReference type="RefSeq" id="WP_188572092.1">
    <property type="nucleotide sequence ID" value="NZ_BMFW01000012.1"/>
</dbReference>
<reference evidence="3" key="1">
    <citation type="journal article" date="2019" name="Int. J. Syst. Evol. Microbiol.">
        <title>The Global Catalogue of Microorganisms (GCM) 10K type strain sequencing project: providing services to taxonomists for standard genome sequencing and annotation.</title>
        <authorList>
            <consortium name="The Broad Institute Genomics Platform"/>
            <consortium name="The Broad Institute Genome Sequencing Center for Infectious Disease"/>
            <person name="Wu L."/>
            <person name="Ma J."/>
        </authorList>
    </citation>
    <scope>NUCLEOTIDE SEQUENCE [LARGE SCALE GENOMIC DNA]</scope>
    <source>
        <strain evidence="3">CGMCC 1.12778</strain>
    </source>
</reference>
<evidence type="ECO:0000256" key="1">
    <source>
        <dbReference type="SAM" id="MobiDB-lite"/>
    </source>
</evidence>
<feature type="region of interest" description="Disordered" evidence="1">
    <location>
        <begin position="301"/>
        <end position="329"/>
    </location>
</feature>